<feature type="domain" description="GIY-YIG" evidence="2">
    <location>
        <begin position="1"/>
        <end position="75"/>
    </location>
</feature>
<reference evidence="3 4" key="1">
    <citation type="journal article" date="2015" name="Nature">
        <title>rRNA introns, odd ribosomes, and small enigmatic genomes across a large radiation of phyla.</title>
        <authorList>
            <person name="Brown C.T."/>
            <person name="Hug L.A."/>
            <person name="Thomas B.C."/>
            <person name="Sharon I."/>
            <person name="Castelle C.J."/>
            <person name="Singh A."/>
            <person name="Wilkins M.J."/>
            <person name="Williams K.H."/>
            <person name="Banfield J.F."/>
        </authorList>
    </citation>
    <scope>NUCLEOTIDE SEQUENCE [LARGE SCALE GENOMIC DNA]</scope>
</reference>
<dbReference type="SUPFAM" id="SSF82771">
    <property type="entry name" value="GIY-YIG endonuclease"/>
    <property type="match status" value="1"/>
</dbReference>
<organism evidence="3 4">
    <name type="scientific">Candidatus Curtissbacteria bacterium GW2011_GWA1_40_9</name>
    <dbReference type="NCBI Taxonomy" id="1618408"/>
    <lineage>
        <taxon>Bacteria</taxon>
        <taxon>Candidatus Curtissiibacteriota</taxon>
    </lineage>
</organism>
<comment type="caution">
    <text evidence="3">The sequence shown here is derived from an EMBL/GenBank/DDBJ whole genome shotgun (WGS) entry which is preliminary data.</text>
</comment>
<dbReference type="Pfam" id="PF01541">
    <property type="entry name" value="GIY-YIG"/>
    <property type="match status" value="1"/>
</dbReference>
<evidence type="ECO:0000256" key="1">
    <source>
        <dbReference type="ARBA" id="ARBA00007435"/>
    </source>
</evidence>
<dbReference type="PANTHER" id="PTHR34477">
    <property type="entry name" value="UPF0213 PROTEIN YHBQ"/>
    <property type="match status" value="1"/>
</dbReference>
<proteinExistence type="inferred from homology"/>
<dbReference type="Gene3D" id="3.40.1440.10">
    <property type="entry name" value="GIY-YIG endonuclease"/>
    <property type="match status" value="1"/>
</dbReference>
<sequence length="86" mass="10020">MWYLYVLKSNIFERKYIGITGNINARLSKHNSGSVWSTKAYRPWTLAYTEEFDTKTGARLRELALKKSGNKRTEVFKKIEARSSRG</sequence>
<accession>A0A0G0TM74</accession>
<dbReference type="InterPro" id="IPR000305">
    <property type="entry name" value="GIY-YIG_endonuc"/>
</dbReference>
<dbReference type="CDD" id="cd10449">
    <property type="entry name" value="GIY-YIG_SLX1_like"/>
    <property type="match status" value="1"/>
</dbReference>
<dbReference type="PANTHER" id="PTHR34477:SF1">
    <property type="entry name" value="UPF0213 PROTEIN YHBQ"/>
    <property type="match status" value="1"/>
</dbReference>
<evidence type="ECO:0000259" key="2">
    <source>
        <dbReference type="PROSITE" id="PS50164"/>
    </source>
</evidence>
<dbReference type="Proteomes" id="UP000034292">
    <property type="component" value="Unassembled WGS sequence"/>
</dbReference>
<dbReference type="AlphaFoldDB" id="A0A0G0TM74"/>
<dbReference type="PROSITE" id="PS50164">
    <property type="entry name" value="GIY_YIG"/>
    <property type="match status" value="1"/>
</dbReference>
<evidence type="ECO:0000313" key="3">
    <source>
        <dbReference type="EMBL" id="KKR78109.1"/>
    </source>
</evidence>
<dbReference type="InterPro" id="IPR035901">
    <property type="entry name" value="GIY-YIG_endonuc_sf"/>
</dbReference>
<evidence type="ECO:0000313" key="4">
    <source>
        <dbReference type="Proteomes" id="UP000034292"/>
    </source>
</evidence>
<protein>
    <submittedName>
        <fullName evidence="3">Excinuclease abc c subunit domain protein</fullName>
    </submittedName>
</protein>
<dbReference type="STRING" id="1618408.UU23_C0003G0007"/>
<dbReference type="EMBL" id="LBZV01000003">
    <property type="protein sequence ID" value="KKR78109.1"/>
    <property type="molecule type" value="Genomic_DNA"/>
</dbReference>
<dbReference type="InterPro" id="IPR050190">
    <property type="entry name" value="UPF0213_domain"/>
</dbReference>
<name>A0A0G0TM74_9BACT</name>
<comment type="similarity">
    <text evidence="1">Belongs to the UPF0213 family.</text>
</comment>
<gene>
    <name evidence="3" type="ORF">UU23_C0003G0007</name>
</gene>